<comment type="caution">
    <text evidence="1">The sequence shown here is derived from an EMBL/GenBank/DDBJ whole genome shotgun (WGS) entry which is preliminary data.</text>
</comment>
<dbReference type="Gene3D" id="3.30.420.40">
    <property type="match status" value="1"/>
</dbReference>
<dbReference type="OrthoDB" id="301490at2157"/>
<dbReference type="Proteomes" id="UP000007813">
    <property type="component" value="Unassembled WGS sequence"/>
</dbReference>
<evidence type="ECO:0008006" key="3">
    <source>
        <dbReference type="Google" id="ProtNLM"/>
    </source>
</evidence>
<proteinExistence type="predicted"/>
<evidence type="ECO:0000313" key="2">
    <source>
        <dbReference type="Proteomes" id="UP000007813"/>
    </source>
</evidence>
<dbReference type="InterPro" id="IPR043129">
    <property type="entry name" value="ATPase_NBD"/>
</dbReference>
<name>J3A3V6_9EURY</name>
<organism evidence="1 2">
    <name type="scientific">Halogranum salarium B-1</name>
    <dbReference type="NCBI Taxonomy" id="1210908"/>
    <lineage>
        <taxon>Archaea</taxon>
        <taxon>Methanobacteriati</taxon>
        <taxon>Methanobacteriota</taxon>
        <taxon>Stenosarchaea group</taxon>
        <taxon>Halobacteria</taxon>
        <taxon>Halobacteriales</taxon>
        <taxon>Haloferacaceae</taxon>
    </lineage>
</organism>
<dbReference type="AlphaFoldDB" id="J3A3V6"/>
<dbReference type="PANTHER" id="PTHR42749:SF1">
    <property type="entry name" value="CELL SHAPE-DETERMINING PROTEIN MREB"/>
    <property type="match status" value="1"/>
</dbReference>
<dbReference type="EMBL" id="ALJD01000003">
    <property type="protein sequence ID" value="EJN60093.1"/>
    <property type="molecule type" value="Genomic_DNA"/>
</dbReference>
<dbReference type="eggNOG" id="arCOG04656">
    <property type="taxonomic scope" value="Archaea"/>
</dbReference>
<reference evidence="1 2" key="1">
    <citation type="journal article" date="2012" name="J. Bacteriol.">
        <title>Draft Genome Sequence of the Extremely Halophilic Archaeon Halogranum salarium B-1T.</title>
        <authorList>
            <person name="Kim K.K."/>
            <person name="Lee K.C."/>
            <person name="Lee J.S."/>
        </authorList>
    </citation>
    <scope>NUCLEOTIDE SEQUENCE [LARGE SCALE GENOMIC DNA]</scope>
    <source>
        <strain evidence="1 2">B-1</strain>
    </source>
</reference>
<dbReference type="Pfam" id="PF25229">
    <property type="entry name" value="Salactin"/>
    <property type="match status" value="1"/>
</dbReference>
<dbReference type="RefSeq" id="WP_009365805.1">
    <property type="nucleotide sequence ID" value="NZ_ALJD01000003.1"/>
</dbReference>
<dbReference type="SUPFAM" id="SSF53067">
    <property type="entry name" value="Actin-like ATPase domain"/>
    <property type="match status" value="1"/>
</dbReference>
<sequence>MSNSDDVDASPAAVGIKLGSTRTVIVSEAPEVDEDGDGAEEMSHRQVVQTLTCLATYDDALTGEERVLYGEDAAREYPDSVQYMLRSGLPEDDERAALTKRFFSTLVEKEGLPTDGGVVYAIPTIDNEAGLDNLAAVIEESGVGSEFVRSYPESLCGAIPAVGDGLEAINEIFLAINLGSTNLEACAYRRGEQLSPFATGAVTGNEVDRRIATYVEEETQRRVNIDRQTAREYKETHADFVDFDPFTDVIQQPGGGSHEFTIEWAVMDAVDEYLDEVVDEVANRFLAELANDYVRLYRQALDRPIVLTGGMACVPGLVEEFETRLSEELDRSIEATAPDRPELAAATGAQRIAERLVRSS</sequence>
<evidence type="ECO:0000313" key="1">
    <source>
        <dbReference type="EMBL" id="EJN60093.1"/>
    </source>
</evidence>
<gene>
    <name evidence="1" type="ORF">HSB1_06960</name>
</gene>
<dbReference type="InterPro" id="IPR057331">
    <property type="entry name" value="Salactin"/>
</dbReference>
<dbReference type="PANTHER" id="PTHR42749">
    <property type="entry name" value="CELL SHAPE-DETERMINING PROTEIN MREB"/>
    <property type="match status" value="1"/>
</dbReference>
<accession>J3A3V6</accession>
<dbReference type="PATRIC" id="fig|1210908.3.peg.659"/>
<protein>
    <recommendedName>
        <fullName evidence="3">Actin-like ATPase involved in cell morphogenesis</fullName>
    </recommendedName>
</protein>